<organism evidence="1 2">
    <name type="scientific">Cohnella herbarum</name>
    <dbReference type="NCBI Taxonomy" id="2728023"/>
    <lineage>
        <taxon>Bacteria</taxon>
        <taxon>Bacillati</taxon>
        <taxon>Bacillota</taxon>
        <taxon>Bacilli</taxon>
        <taxon>Bacillales</taxon>
        <taxon>Paenibacillaceae</taxon>
        <taxon>Cohnella</taxon>
    </lineage>
</organism>
<dbReference type="Gene3D" id="6.20.120.50">
    <property type="match status" value="1"/>
</dbReference>
<proteinExistence type="predicted"/>
<reference evidence="1 2" key="1">
    <citation type="submission" date="2020-04" db="EMBL/GenBank/DDBJ databases">
        <title>Genome sequencing of novel species.</title>
        <authorList>
            <person name="Heo J."/>
            <person name="Kim S.-J."/>
            <person name="Kim J.-S."/>
            <person name="Hong S.-B."/>
            <person name="Kwon S.-W."/>
        </authorList>
    </citation>
    <scope>NUCLEOTIDE SEQUENCE [LARGE SCALE GENOMIC DNA]</scope>
    <source>
        <strain evidence="1 2">MFER-1</strain>
    </source>
</reference>
<dbReference type="AlphaFoldDB" id="A0A7Z2ZQ31"/>
<protein>
    <submittedName>
        <fullName evidence="1">DUF3006 domain-containing protein</fullName>
    </submittedName>
</protein>
<sequence length="70" mass="8024">MERGVIDRFEDETAVIEVDGTTRDFPRASLPNEAKVGDVVVIDNGEIRLDRQDTSKRNSEINRLMDELFE</sequence>
<dbReference type="KEGG" id="cheb:HH215_10410"/>
<keyword evidence="2" id="KW-1185">Reference proteome</keyword>
<name>A0A7Z2ZQ31_9BACL</name>
<gene>
    <name evidence="1" type="ORF">HH215_10410</name>
</gene>
<evidence type="ECO:0000313" key="2">
    <source>
        <dbReference type="Proteomes" id="UP000502248"/>
    </source>
</evidence>
<dbReference type="EMBL" id="CP051680">
    <property type="protein sequence ID" value="QJD88086.1"/>
    <property type="molecule type" value="Genomic_DNA"/>
</dbReference>
<dbReference type="Proteomes" id="UP000502248">
    <property type="component" value="Chromosome"/>
</dbReference>
<dbReference type="InterPro" id="IPR021377">
    <property type="entry name" value="DUF3006"/>
</dbReference>
<dbReference type="Pfam" id="PF11213">
    <property type="entry name" value="DUF3006"/>
    <property type="match status" value="1"/>
</dbReference>
<evidence type="ECO:0000313" key="1">
    <source>
        <dbReference type="EMBL" id="QJD88086.1"/>
    </source>
</evidence>
<accession>A0A7Z2ZQ31</accession>